<feature type="transmembrane region" description="Helical" evidence="1">
    <location>
        <begin position="35"/>
        <end position="60"/>
    </location>
</feature>
<evidence type="ECO:0000313" key="2">
    <source>
        <dbReference type="EMBL" id="MBO1266272.1"/>
    </source>
</evidence>
<protein>
    <submittedName>
        <fullName evidence="2">Uncharacterized protein</fullName>
    </submittedName>
</protein>
<dbReference type="AlphaFoldDB" id="A0A939HE15"/>
<evidence type="ECO:0000313" key="3">
    <source>
        <dbReference type="Proteomes" id="UP000664218"/>
    </source>
</evidence>
<dbReference type="RefSeq" id="WP_207600797.1">
    <property type="nucleotide sequence ID" value="NZ_JAFNJU010000016.1"/>
</dbReference>
<accession>A0A939HE15</accession>
<feature type="transmembrane region" description="Helical" evidence="1">
    <location>
        <begin position="12"/>
        <end position="29"/>
    </location>
</feature>
<sequence length="73" mass="8334">MKKSRKEIQTAVMLFALFQVVYFISMQLGEEIRAVHFALGILAGLAFSALLIGLLSDSVYQRLKNFKKRIHSF</sequence>
<dbReference type="EMBL" id="JAFNJU010000016">
    <property type="protein sequence ID" value="MBO1266272.1"/>
    <property type="molecule type" value="Genomic_DNA"/>
</dbReference>
<reference evidence="2" key="1">
    <citation type="submission" date="2021-03" db="EMBL/GenBank/DDBJ databases">
        <title>Proteiniclasticum marinus sp. nov., isolated from tidal flat sediment.</title>
        <authorList>
            <person name="Namirimu T."/>
            <person name="Yang J.-A."/>
            <person name="Yang S.-H."/>
            <person name="Kim Y.-J."/>
            <person name="Kwon K.K."/>
        </authorList>
    </citation>
    <scope>NUCLEOTIDE SEQUENCE</scope>
    <source>
        <strain evidence="2">SCR006</strain>
    </source>
</reference>
<organism evidence="2 3">
    <name type="scientific">Proteiniclasticum aestuarii</name>
    <dbReference type="NCBI Taxonomy" id="2817862"/>
    <lineage>
        <taxon>Bacteria</taxon>
        <taxon>Bacillati</taxon>
        <taxon>Bacillota</taxon>
        <taxon>Clostridia</taxon>
        <taxon>Eubacteriales</taxon>
        <taxon>Clostridiaceae</taxon>
        <taxon>Proteiniclasticum</taxon>
    </lineage>
</organism>
<dbReference type="Proteomes" id="UP000664218">
    <property type="component" value="Unassembled WGS sequence"/>
</dbReference>
<keyword evidence="1" id="KW-1133">Transmembrane helix</keyword>
<keyword evidence="3" id="KW-1185">Reference proteome</keyword>
<evidence type="ECO:0000256" key="1">
    <source>
        <dbReference type="SAM" id="Phobius"/>
    </source>
</evidence>
<gene>
    <name evidence="2" type="ORF">J3A84_14640</name>
</gene>
<proteinExistence type="predicted"/>
<keyword evidence="1" id="KW-0812">Transmembrane</keyword>
<keyword evidence="1" id="KW-0472">Membrane</keyword>
<comment type="caution">
    <text evidence="2">The sequence shown here is derived from an EMBL/GenBank/DDBJ whole genome shotgun (WGS) entry which is preliminary data.</text>
</comment>
<name>A0A939HE15_9CLOT</name>